<feature type="region of interest" description="Disordered" evidence="1">
    <location>
        <begin position="817"/>
        <end position="861"/>
    </location>
</feature>
<dbReference type="InterPro" id="IPR012965">
    <property type="entry name" value="Msb1/Mug8_dom"/>
</dbReference>
<feature type="region of interest" description="Disordered" evidence="1">
    <location>
        <begin position="976"/>
        <end position="995"/>
    </location>
</feature>
<evidence type="ECO:0000313" key="4">
    <source>
        <dbReference type="Proteomes" id="UP000769528"/>
    </source>
</evidence>
<name>A0A9P8PQR5_9ASCO</name>
<evidence type="ECO:0000256" key="1">
    <source>
        <dbReference type="SAM" id="MobiDB-lite"/>
    </source>
</evidence>
<evidence type="ECO:0000259" key="2">
    <source>
        <dbReference type="Pfam" id="PF08101"/>
    </source>
</evidence>
<protein>
    <recommendedName>
        <fullName evidence="2">Meiotically up-regulated protein Msb1/Mug8 domain-containing protein</fullName>
    </recommendedName>
</protein>
<feature type="region of interest" description="Disordered" evidence="1">
    <location>
        <begin position="943"/>
        <end position="963"/>
    </location>
</feature>
<sequence length="1023" mass="117755">MRGENHHHQQQQKQNLNLETHAEKLIGKEINVIEKRDFNHLDLIIEAKNNRLKAEFFYIYDYEKFNNCSLLKPDFNIFGKSEQNENHGINHTSSRYIIHYLTKELKKRLYDIIGKDSKSETNSKNSKIYDIFKPSLGQFDDKDIIKSNEFIKSMFPYEGCSYTGSKLESIVQDADWIILVLSLRIIWSLLPGAILTWDSFDQFNTYERSKNYEDFNSFYSKLPLFLPSHNHACILFEFLEIFIIIFKDNYFINFNTAIDLIFTAGQICFNRDAFETRFTHNNSNNNNLNTIAGHDNIQIDDLHDLQKFYYRRGYAFHQVFVSYLRGLSTESSVIFKHLFDLFKIDQYPPTTYKPLTQKALTLTVPHDDELNETNYFKLISMAANATSRIYSSNYSFTKFENKFLDKFEINPYKIIENFFSKSSKNYLLKFDKTLDFDDFKIENHEFIELRKNLKEGTAFFENSDFISTFMNDFGRNGFNQNNENFMADTINFNFNSKMENVDSLPIRVSKLDISEWFINSWKYETFLGYLQNTVILKLTKTIGDCDWLIITSSEKVSKKNRYLTPPSSADQEIDPDKHSELGGSSNIKCNDKEINEPRTPKAFSAKKVLSSPQKKLNRKSPKRSPNKSPKMSLKKKPDLKRISFPSPPQDIKVFEREVLPNPDDKNLKINNDANLIYSQKARNSLVKGSPTTRSSLVPTPTELQIPPLLNSTQETSQRSSAISTPLQQISQTFDHPPQLFQNHDNNSSLPPGFTAPKELPLIEDINSLDLNPSSIRLNTTIKDTKNVGEKEKKSIEKQETEIKRPIQAFHPYNQLRISPQTPNYNVSKHLGSPVIPQSTSKSNHNGLGIVEENSRSPSLSIDVSNSISNKLSKTNKSQTPSPIGQVLPKFFKRTNHARDVSEDSLSFINDSSTLPNPKSQTSAQPNTIINDEFKFKKSENANYDGKLDKRSTSEVENADFENTDADYSKIDSVFESSNRDLESDNSQSDGNDQLTKLNTKFHMEGLLDEIKENMDSGVKTALK</sequence>
<feature type="compositionally biased region" description="Polar residues" evidence="1">
    <location>
        <begin position="817"/>
        <end position="826"/>
    </location>
</feature>
<feature type="compositionally biased region" description="Polar residues" evidence="1">
    <location>
        <begin position="689"/>
        <end position="702"/>
    </location>
</feature>
<feature type="compositionally biased region" description="Polar residues" evidence="1">
    <location>
        <begin position="835"/>
        <end position="845"/>
    </location>
</feature>
<dbReference type="Pfam" id="PF08101">
    <property type="entry name" value="Msb1-Mug8_dom"/>
    <property type="match status" value="1"/>
</dbReference>
<feature type="region of interest" description="Disordered" evidence="1">
    <location>
        <begin position="560"/>
        <end position="648"/>
    </location>
</feature>
<proteinExistence type="predicted"/>
<dbReference type="AlphaFoldDB" id="A0A9P8PQR5"/>
<feature type="domain" description="Meiotically up-regulated protein Msb1/Mug8" evidence="2">
    <location>
        <begin position="142"/>
        <end position="551"/>
    </location>
</feature>
<feature type="compositionally biased region" description="Polar residues" evidence="1">
    <location>
        <begin position="984"/>
        <end position="995"/>
    </location>
</feature>
<comment type="caution">
    <text evidence="3">The sequence shown here is derived from an EMBL/GenBank/DDBJ whole genome shotgun (WGS) entry which is preliminary data.</text>
</comment>
<evidence type="ECO:0000313" key="3">
    <source>
        <dbReference type="EMBL" id="KAH3675970.1"/>
    </source>
</evidence>
<reference evidence="3" key="1">
    <citation type="journal article" date="2021" name="Open Biol.">
        <title>Shared evolutionary footprints suggest mitochondrial oxidative damage underlies multiple complex I losses in fungi.</title>
        <authorList>
            <person name="Schikora-Tamarit M.A."/>
            <person name="Marcet-Houben M."/>
            <person name="Nosek J."/>
            <person name="Gabaldon T."/>
        </authorList>
    </citation>
    <scope>NUCLEOTIDE SEQUENCE</scope>
    <source>
        <strain evidence="3">CBS6341</strain>
    </source>
</reference>
<dbReference type="EMBL" id="JAEUBF010000681">
    <property type="protein sequence ID" value="KAH3675970.1"/>
    <property type="molecule type" value="Genomic_DNA"/>
</dbReference>
<feature type="region of interest" description="Disordered" evidence="1">
    <location>
        <begin position="907"/>
        <end position="927"/>
    </location>
</feature>
<dbReference type="Proteomes" id="UP000769528">
    <property type="component" value="Unassembled WGS sequence"/>
</dbReference>
<accession>A0A9P8PQR5</accession>
<feature type="compositionally biased region" description="Basic and acidic residues" evidence="1">
    <location>
        <begin position="943"/>
        <end position="953"/>
    </location>
</feature>
<dbReference type="OrthoDB" id="3362494at2759"/>
<gene>
    <name evidence="3" type="ORF">WICMUC_002266</name>
</gene>
<keyword evidence="4" id="KW-1185">Reference proteome</keyword>
<organism evidence="3 4">
    <name type="scientific">Wickerhamomyces mucosus</name>
    <dbReference type="NCBI Taxonomy" id="1378264"/>
    <lineage>
        <taxon>Eukaryota</taxon>
        <taxon>Fungi</taxon>
        <taxon>Dikarya</taxon>
        <taxon>Ascomycota</taxon>
        <taxon>Saccharomycotina</taxon>
        <taxon>Saccharomycetes</taxon>
        <taxon>Phaffomycetales</taxon>
        <taxon>Wickerhamomycetaceae</taxon>
        <taxon>Wickerhamomyces</taxon>
    </lineage>
</organism>
<feature type="compositionally biased region" description="Basic and acidic residues" evidence="1">
    <location>
        <begin position="589"/>
        <end position="599"/>
    </location>
</feature>
<feature type="region of interest" description="Disordered" evidence="1">
    <location>
        <begin position="686"/>
        <end position="706"/>
    </location>
</feature>
<reference evidence="3" key="2">
    <citation type="submission" date="2021-01" db="EMBL/GenBank/DDBJ databases">
        <authorList>
            <person name="Schikora-Tamarit M.A."/>
        </authorList>
    </citation>
    <scope>NUCLEOTIDE SEQUENCE</scope>
    <source>
        <strain evidence="3">CBS6341</strain>
    </source>
</reference>
<feature type="compositionally biased region" description="Basic residues" evidence="1">
    <location>
        <begin position="615"/>
        <end position="625"/>
    </location>
</feature>